<keyword evidence="2" id="KW-1185">Reference proteome</keyword>
<sequence length="223" mass="25399">MPLSSTQEQQLAYAKAKASEVRSVYGTTTWKQEGVPMMRQCVAYTDYSGVMYDSTRMEEALWILNEVQTFAFYDLYTEPGGLEEFSAWCEANYHQMLNHNPYDAQAVNALSDIYKNRAEYYLNKIAMDGGPSPDKVNTMDYFNARSALSNSVDFQQRCVRNAIHQEAIPISMKSELMIKEVETRFSLSRISEPSEYAIQAAIIAGILQSARHHGYAMPSQYEE</sequence>
<accession>A0A3N4I5Q1</accession>
<dbReference type="Proteomes" id="UP000275078">
    <property type="component" value="Unassembled WGS sequence"/>
</dbReference>
<reference evidence="1 2" key="1">
    <citation type="journal article" date="2018" name="Nat. Ecol. Evol.">
        <title>Pezizomycetes genomes reveal the molecular basis of ectomycorrhizal truffle lifestyle.</title>
        <authorList>
            <person name="Murat C."/>
            <person name="Payen T."/>
            <person name="Noel B."/>
            <person name="Kuo A."/>
            <person name="Morin E."/>
            <person name="Chen J."/>
            <person name="Kohler A."/>
            <person name="Krizsan K."/>
            <person name="Balestrini R."/>
            <person name="Da Silva C."/>
            <person name="Montanini B."/>
            <person name="Hainaut M."/>
            <person name="Levati E."/>
            <person name="Barry K.W."/>
            <person name="Belfiori B."/>
            <person name="Cichocki N."/>
            <person name="Clum A."/>
            <person name="Dockter R.B."/>
            <person name="Fauchery L."/>
            <person name="Guy J."/>
            <person name="Iotti M."/>
            <person name="Le Tacon F."/>
            <person name="Lindquist E.A."/>
            <person name="Lipzen A."/>
            <person name="Malagnac F."/>
            <person name="Mello A."/>
            <person name="Molinier V."/>
            <person name="Miyauchi S."/>
            <person name="Poulain J."/>
            <person name="Riccioni C."/>
            <person name="Rubini A."/>
            <person name="Sitrit Y."/>
            <person name="Splivallo R."/>
            <person name="Traeger S."/>
            <person name="Wang M."/>
            <person name="Zifcakova L."/>
            <person name="Wipf D."/>
            <person name="Zambonelli A."/>
            <person name="Paolocci F."/>
            <person name="Nowrousian M."/>
            <person name="Ottonello S."/>
            <person name="Baldrian P."/>
            <person name="Spatafora J.W."/>
            <person name="Henrissat B."/>
            <person name="Nagy L.G."/>
            <person name="Aury J.M."/>
            <person name="Wincker P."/>
            <person name="Grigoriev I.V."/>
            <person name="Bonfante P."/>
            <person name="Martin F.M."/>
        </authorList>
    </citation>
    <scope>NUCLEOTIDE SEQUENCE [LARGE SCALE GENOMIC DNA]</scope>
    <source>
        <strain evidence="1 2">RN42</strain>
    </source>
</reference>
<evidence type="ECO:0000313" key="1">
    <source>
        <dbReference type="EMBL" id="RPA81425.1"/>
    </source>
</evidence>
<evidence type="ECO:0000313" key="2">
    <source>
        <dbReference type="Proteomes" id="UP000275078"/>
    </source>
</evidence>
<dbReference type="EMBL" id="ML119680">
    <property type="protein sequence ID" value="RPA81425.1"/>
    <property type="molecule type" value="Genomic_DNA"/>
</dbReference>
<dbReference type="STRING" id="1160509.A0A3N4I5Q1"/>
<protein>
    <submittedName>
        <fullName evidence="1">Uncharacterized protein</fullName>
    </submittedName>
</protein>
<gene>
    <name evidence="1" type="ORF">BJ508DRAFT_326547</name>
</gene>
<dbReference type="AlphaFoldDB" id="A0A3N4I5Q1"/>
<name>A0A3N4I5Q1_ASCIM</name>
<dbReference type="OrthoDB" id="5366687at2759"/>
<proteinExistence type="predicted"/>
<organism evidence="1 2">
    <name type="scientific">Ascobolus immersus RN42</name>
    <dbReference type="NCBI Taxonomy" id="1160509"/>
    <lineage>
        <taxon>Eukaryota</taxon>
        <taxon>Fungi</taxon>
        <taxon>Dikarya</taxon>
        <taxon>Ascomycota</taxon>
        <taxon>Pezizomycotina</taxon>
        <taxon>Pezizomycetes</taxon>
        <taxon>Pezizales</taxon>
        <taxon>Ascobolaceae</taxon>
        <taxon>Ascobolus</taxon>
    </lineage>
</organism>